<dbReference type="RefSeq" id="WP_125692571.1">
    <property type="nucleotide sequence ID" value="NZ_JBHSSK010000029.1"/>
</dbReference>
<sequence length="94" mass="10661">MKHRLIRLSIEGLASFLIITVLLSISISGAYAYVHAEHMNTYTLNIFGLGFYRIFHSAGKISGATLTRGMSIIWLVGAVTLWSLSEWRHHWISR</sequence>
<dbReference type="Proteomes" id="UP001596254">
    <property type="component" value="Unassembled WGS sequence"/>
</dbReference>
<dbReference type="NCBIfam" id="NF033904">
    <property type="entry name" value="LlsX_fam"/>
    <property type="match status" value="1"/>
</dbReference>
<dbReference type="Pfam" id="PF19388">
    <property type="entry name" value="DUF5963"/>
    <property type="match status" value="1"/>
</dbReference>
<keyword evidence="1" id="KW-0812">Transmembrane</keyword>
<feature type="transmembrane region" description="Helical" evidence="1">
    <location>
        <begin position="12"/>
        <end position="33"/>
    </location>
</feature>
<accession>A0ABW1SVJ2</accession>
<proteinExistence type="predicted"/>
<gene>
    <name evidence="2" type="ORF">ACFP1G_11290</name>
</gene>
<comment type="caution">
    <text evidence="2">The sequence shown here is derived from an EMBL/GenBank/DDBJ whole genome shotgun (WGS) entry which is preliminary data.</text>
</comment>
<keyword evidence="1" id="KW-0472">Membrane</keyword>
<dbReference type="EMBL" id="JBHSSK010000029">
    <property type="protein sequence ID" value="MFC6208046.1"/>
    <property type="molecule type" value="Genomic_DNA"/>
</dbReference>
<evidence type="ECO:0000313" key="2">
    <source>
        <dbReference type="EMBL" id="MFC6208046.1"/>
    </source>
</evidence>
<keyword evidence="1" id="KW-1133">Transmembrane helix</keyword>
<reference evidence="3" key="1">
    <citation type="journal article" date="2019" name="Int. J. Syst. Evol. Microbiol.">
        <title>The Global Catalogue of Microorganisms (GCM) 10K type strain sequencing project: providing services to taxonomists for standard genome sequencing and annotation.</title>
        <authorList>
            <consortium name="The Broad Institute Genomics Platform"/>
            <consortium name="The Broad Institute Genome Sequencing Center for Infectious Disease"/>
            <person name="Wu L."/>
            <person name="Ma J."/>
        </authorList>
    </citation>
    <scope>NUCLEOTIDE SEQUENCE [LARGE SCALE GENOMIC DNA]</scope>
    <source>
        <strain evidence="3">CCM 8905</strain>
    </source>
</reference>
<feature type="transmembrane region" description="Helical" evidence="1">
    <location>
        <begin position="67"/>
        <end position="85"/>
    </location>
</feature>
<protein>
    <submittedName>
        <fullName evidence="2">LlsX family protein</fullName>
    </submittedName>
</protein>
<organism evidence="2 3">
    <name type="scientific">Levilactobacillus tongjiangensis</name>
    <dbReference type="NCBI Taxonomy" id="2486023"/>
    <lineage>
        <taxon>Bacteria</taxon>
        <taxon>Bacillati</taxon>
        <taxon>Bacillota</taxon>
        <taxon>Bacilli</taxon>
        <taxon>Lactobacillales</taxon>
        <taxon>Lactobacillaceae</taxon>
        <taxon>Levilactobacillus</taxon>
    </lineage>
</organism>
<name>A0ABW1SVJ2_9LACO</name>
<evidence type="ECO:0000256" key="1">
    <source>
        <dbReference type="SAM" id="Phobius"/>
    </source>
</evidence>
<keyword evidence="3" id="KW-1185">Reference proteome</keyword>
<evidence type="ECO:0000313" key="3">
    <source>
        <dbReference type="Proteomes" id="UP001596254"/>
    </source>
</evidence>
<dbReference type="InterPro" id="IPR046007">
    <property type="entry name" value="DUF5963"/>
</dbReference>